<dbReference type="EMBL" id="JACXST010000001">
    <property type="protein sequence ID" value="MBD9358975.1"/>
    <property type="molecule type" value="Genomic_DNA"/>
</dbReference>
<accession>A0ABR9D7P8</accession>
<keyword evidence="2" id="KW-1185">Reference proteome</keyword>
<proteinExistence type="predicted"/>
<dbReference type="RefSeq" id="WP_192391925.1">
    <property type="nucleotide sequence ID" value="NZ_CAJHIU010000001.1"/>
</dbReference>
<evidence type="ECO:0000313" key="1">
    <source>
        <dbReference type="EMBL" id="MBD9358975.1"/>
    </source>
</evidence>
<dbReference type="Proteomes" id="UP000641152">
    <property type="component" value="Unassembled WGS sequence"/>
</dbReference>
<protein>
    <submittedName>
        <fullName evidence="1">Uncharacterized protein</fullName>
    </submittedName>
</protein>
<sequence>MHLKASIHDYELDDLFRKFRDIIGDRHWRRRVKKLNEEILGNQFLRDYHHQENEIAYQLSCCSDLLLHYGRLPVGQMDLFPIYPAMAFASHCLSMLESMEATNRTRTIGRIQGAFQNPEDMRALQLEFTVALHFTKLGYQLGWPELEAEGDTYDLLVKDIESSGLEVECKAISEGKGRQISTRHALDFWHLMQPDLKTVTRYLHDGLSIVLTLPDKLPTRFAERKELSKLVARTILSGQSQTYPQAEIAIRDFDAQLLHRINWNNASQGERELIDSITGTCNRQVMVRGIKEGVAVICVIQSKRDDTLFDAIQKTVKKAATKQLTGNRPRMILLEFNGISPESMVNLAEHDKTPGNAPTSLLCWASKFLSNAIDRDHVVGIGFLSRGAMSSPSENVVTNSGSTYVFTRQESKYWDDAFRGLFNSENMLEQESAACSATLT</sequence>
<reference evidence="1 2" key="1">
    <citation type="submission" date="2020-09" db="EMBL/GenBank/DDBJ databases">
        <title>Methylomonas albis sp. nov. and Methylomonas fluvii sp. nov.: Two cold-adapted methanotrophs from the River Elbe and an amended description of Methylovulum psychrotolerans strain Eb1.</title>
        <authorList>
            <person name="Bussmann I.K."/>
            <person name="Klings K.-W."/>
            <person name="Warnstedt J."/>
            <person name="Hoppert M."/>
            <person name="Saborowski A."/>
            <person name="Horn F."/>
            <person name="Liebner S."/>
        </authorList>
    </citation>
    <scope>NUCLEOTIDE SEQUENCE [LARGE SCALE GENOMIC DNA]</scope>
    <source>
        <strain evidence="1 2">EbB</strain>
    </source>
</reference>
<gene>
    <name evidence="1" type="ORF">EBB_00100</name>
</gene>
<evidence type="ECO:0000313" key="2">
    <source>
        <dbReference type="Proteomes" id="UP000641152"/>
    </source>
</evidence>
<comment type="caution">
    <text evidence="1">The sequence shown here is derived from an EMBL/GenBank/DDBJ whole genome shotgun (WGS) entry which is preliminary data.</text>
</comment>
<name>A0ABR9D7P8_9GAMM</name>
<organism evidence="1 2">
    <name type="scientific">Methylomonas fluvii</name>
    <dbReference type="NCBI Taxonomy" id="1854564"/>
    <lineage>
        <taxon>Bacteria</taxon>
        <taxon>Pseudomonadati</taxon>
        <taxon>Pseudomonadota</taxon>
        <taxon>Gammaproteobacteria</taxon>
        <taxon>Methylococcales</taxon>
        <taxon>Methylococcaceae</taxon>
        <taxon>Methylomonas</taxon>
    </lineage>
</organism>